<dbReference type="Proteomes" id="UP000037432">
    <property type="component" value="Unassembled WGS sequence"/>
</dbReference>
<evidence type="ECO:0000313" key="2">
    <source>
        <dbReference type="EMBL" id="KMS76258.1"/>
    </source>
</evidence>
<gene>
    <name evidence="2" type="ORF">ACM01_05995</name>
</gene>
<accession>A0A0J7ZMD0</accession>
<dbReference type="PATRIC" id="fig|1938.3.peg.1649"/>
<dbReference type="InterPro" id="IPR029068">
    <property type="entry name" value="Glyas_Bleomycin-R_OHBP_Dase"/>
</dbReference>
<sequence>MTAYYHVCFVVPDIEQAMQDFQRAAGVEWSDPVSDRLGEWDYRIVFTAGGPAFIELIEGPPGSPWDASRGARFDHIGFWTSDVRHGSQRLEEAGMPVDFSGCPYGRPFAYHQMDSIGARIELVDVARQASFLNGWHPGGKPMPAIDETPRS</sequence>
<evidence type="ECO:0000259" key="1">
    <source>
        <dbReference type="PROSITE" id="PS51819"/>
    </source>
</evidence>
<comment type="caution">
    <text evidence="2">The sequence shown here is derived from an EMBL/GenBank/DDBJ whole genome shotgun (WGS) entry which is preliminary data.</text>
</comment>
<reference evidence="2 3" key="1">
    <citation type="submission" date="2015-06" db="EMBL/GenBank/DDBJ databases">
        <authorList>
            <person name="Ju K.-S."/>
            <person name="Doroghazi J.R."/>
            <person name="Metcalf W.W."/>
        </authorList>
    </citation>
    <scope>NUCLEOTIDE SEQUENCE [LARGE SCALE GENOMIC DNA]</scope>
    <source>
        <strain evidence="2 3">NRRL 3414</strain>
    </source>
</reference>
<proteinExistence type="predicted"/>
<dbReference type="InterPro" id="IPR037523">
    <property type="entry name" value="VOC_core"/>
</dbReference>
<dbReference type="EMBL" id="LFNT01000004">
    <property type="protein sequence ID" value="KMS76258.1"/>
    <property type="molecule type" value="Genomic_DNA"/>
</dbReference>
<feature type="domain" description="VOC" evidence="1">
    <location>
        <begin position="3"/>
        <end position="125"/>
    </location>
</feature>
<evidence type="ECO:0000313" key="3">
    <source>
        <dbReference type="Proteomes" id="UP000037432"/>
    </source>
</evidence>
<dbReference type="PROSITE" id="PS51819">
    <property type="entry name" value="VOC"/>
    <property type="match status" value="1"/>
</dbReference>
<dbReference type="Pfam" id="PF13669">
    <property type="entry name" value="Glyoxalase_4"/>
    <property type="match status" value="1"/>
</dbReference>
<dbReference type="SUPFAM" id="SSF54593">
    <property type="entry name" value="Glyoxalase/Bleomycin resistance protein/Dihydroxybiphenyl dioxygenase"/>
    <property type="match status" value="1"/>
</dbReference>
<dbReference type="Gene3D" id="3.10.180.10">
    <property type="entry name" value="2,3-Dihydroxybiphenyl 1,2-Dioxygenase, domain 1"/>
    <property type="match status" value="1"/>
</dbReference>
<dbReference type="AlphaFoldDB" id="A0A0J7ZMD0"/>
<protein>
    <recommendedName>
        <fullName evidence="1">VOC domain-containing protein</fullName>
    </recommendedName>
</protein>
<name>A0A0J7ZMD0_STRVR</name>
<dbReference type="OrthoDB" id="5185674at2"/>
<organism evidence="2 3">
    <name type="scientific">Streptomyces viridochromogenes</name>
    <dbReference type="NCBI Taxonomy" id="1938"/>
    <lineage>
        <taxon>Bacteria</taxon>
        <taxon>Bacillati</taxon>
        <taxon>Actinomycetota</taxon>
        <taxon>Actinomycetes</taxon>
        <taxon>Kitasatosporales</taxon>
        <taxon>Streptomycetaceae</taxon>
        <taxon>Streptomyces</taxon>
    </lineage>
</organism>